<dbReference type="Gene3D" id="3.40.50.10420">
    <property type="entry name" value="NagB/RpiA/CoA transferase-like"/>
    <property type="match status" value="1"/>
</dbReference>
<dbReference type="InterPro" id="IPR037171">
    <property type="entry name" value="NagB/RpiA_transferase-like"/>
</dbReference>
<keyword evidence="6" id="KW-0436">Ligase</keyword>
<evidence type="ECO:0000313" key="6">
    <source>
        <dbReference type="EMBL" id="ENH97472.1"/>
    </source>
</evidence>
<dbReference type="eggNOG" id="COG0212">
    <property type="taxonomic scope" value="Bacteria"/>
</dbReference>
<dbReference type="InterPro" id="IPR024185">
    <property type="entry name" value="FTHF_cligase-like_sf"/>
</dbReference>
<gene>
    <name evidence="6" type="ORF">J416_05658</name>
</gene>
<sequence length="187" mass="21876">MSMKDQIRKEMLTYWRTHAKREETEPLLIQQLFTSSIWERGQRIGCTISKGVEWNTTPIIEQAWKSGKYVALPKCFPASKQLIFYEVDSFNQLENTYIDLFEPSPEKTQPVAPDQLDIIIVPGIAFHPKGWRIGYGGGYYDRYLQHYHGITIGLAADWQLTDQLFYQHHDIPIDYICTETEMMTVHK</sequence>
<dbReference type="Pfam" id="PF01812">
    <property type="entry name" value="5-FTHF_cyc-lig"/>
    <property type="match status" value="1"/>
</dbReference>
<name>N4WMU8_9BACI</name>
<feature type="binding site" evidence="4">
    <location>
        <begin position="4"/>
        <end position="8"/>
    </location>
    <ligand>
        <name>ATP</name>
        <dbReference type="ChEBI" id="CHEBI:30616"/>
    </ligand>
</feature>
<keyword evidence="2 4" id="KW-0547">Nucleotide-binding</keyword>
<dbReference type="EC" id="6.3.3.2" evidence="5"/>
<keyword evidence="3 4" id="KW-0067">ATP-binding</keyword>
<keyword evidence="7" id="KW-1185">Reference proteome</keyword>
<feature type="binding site" evidence="4">
    <location>
        <position position="48"/>
    </location>
    <ligand>
        <name>substrate</name>
    </ligand>
</feature>
<dbReference type="NCBIfam" id="TIGR02727">
    <property type="entry name" value="MTHFS_bact"/>
    <property type="match status" value="1"/>
</dbReference>
<dbReference type="SUPFAM" id="SSF100950">
    <property type="entry name" value="NagB/RpiA/CoA transferase-like"/>
    <property type="match status" value="1"/>
</dbReference>
<dbReference type="InterPro" id="IPR002698">
    <property type="entry name" value="FTHF_cligase"/>
</dbReference>
<evidence type="ECO:0000256" key="4">
    <source>
        <dbReference type="PIRSR" id="PIRSR006806-1"/>
    </source>
</evidence>
<evidence type="ECO:0000256" key="5">
    <source>
        <dbReference type="RuleBase" id="RU361279"/>
    </source>
</evidence>
<evidence type="ECO:0000256" key="2">
    <source>
        <dbReference type="ARBA" id="ARBA00022741"/>
    </source>
</evidence>
<dbReference type="Proteomes" id="UP000012283">
    <property type="component" value="Unassembled WGS sequence"/>
</dbReference>
<dbReference type="GO" id="GO:0030272">
    <property type="term" value="F:5-formyltetrahydrofolate cyclo-ligase activity"/>
    <property type="evidence" value="ECO:0007669"/>
    <property type="project" value="UniProtKB-EC"/>
</dbReference>
<dbReference type="GO" id="GO:0035999">
    <property type="term" value="P:tetrahydrofolate interconversion"/>
    <property type="evidence" value="ECO:0007669"/>
    <property type="project" value="TreeGrafter"/>
</dbReference>
<accession>N4WMU8</accession>
<keyword evidence="5" id="KW-0460">Magnesium</keyword>
<reference evidence="6 7" key="1">
    <citation type="submission" date="2013-03" db="EMBL/GenBank/DDBJ databases">
        <title>Draft genome sequence of Gracibacillus halophilus YIM-C55.5, a moderately halophilic and thermophilic organism from the Xiaochaidamu salt lake.</title>
        <authorList>
            <person name="Sugumar T."/>
            <person name="Polireddy D.R."/>
            <person name="Antony A."/>
            <person name="Madhava Y.R."/>
            <person name="Sivakumar N."/>
        </authorList>
    </citation>
    <scope>NUCLEOTIDE SEQUENCE [LARGE SCALE GENOMIC DNA]</scope>
    <source>
        <strain evidence="6 7">YIM-C55.5</strain>
    </source>
</reference>
<proteinExistence type="inferred from homology"/>
<comment type="catalytic activity">
    <reaction evidence="5">
        <text>(6S)-5-formyl-5,6,7,8-tetrahydrofolate + ATP = (6R)-5,10-methenyltetrahydrofolate + ADP + phosphate</text>
        <dbReference type="Rhea" id="RHEA:10488"/>
        <dbReference type="ChEBI" id="CHEBI:30616"/>
        <dbReference type="ChEBI" id="CHEBI:43474"/>
        <dbReference type="ChEBI" id="CHEBI:57455"/>
        <dbReference type="ChEBI" id="CHEBI:57457"/>
        <dbReference type="ChEBI" id="CHEBI:456216"/>
        <dbReference type="EC" id="6.3.3.2"/>
    </reaction>
</comment>
<dbReference type="AlphaFoldDB" id="N4WMU8"/>
<keyword evidence="5" id="KW-0479">Metal-binding</keyword>
<protein>
    <recommendedName>
        <fullName evidence="5">5-formyltetrahydrofolate cyclo-ligase</fullName>
        <ecNumber evidence="5">6.3.3.2</ecNumber>
    </recommendedName>
</protein>
<dbReference type="GO" id="GO:0005524">
    <property type="term" value="F:ATP binding"/>
    <property type="evidence" value="ECO:0007669"/>
    <property type="project" value="UniProtKB-KW"/>
</dbReference>
<dbReference type="EMBL" id="APML01000019">
    <property type="protein sequence ID" value="ENH97472.1"/>
    <property type="molecule type" value="Genomic_DNA"/>
</dbReference>
<organism evidence="6 7">
    <name type="scientific">Gracilibacillus halophilus YIM-C55.5</name>
    <dbReference type="NCBI Taxonomy" id="1308866"/>
    <lineage>
        <taxon>Bacteria</taxon>
        <taxon>Bacillati</taxon>
        <taxon>Bacillota</taxon>
        <taxon>Bacilli</taxon>
        <taxon>Bacillales</taxon>
        <taxon>Bacillaceae</taxon>
        <taxon>Gracilibacillus</taxon>
    </lineage>
</organism>
<dbReference type="STRING" id="1308866.J416_05658"/>
<comment type="cofactor">
    <cofactor evidence="5">
        <name>Mg(2+)</name>
        <dbReference type="ChEBI" id="CHEBI:18420"/>
    </cofactor>
</comment>
<dbReference type="PANTHER" id="PTHR23407">
    <property type="entry name" value="ATPASE INHIBITOR/5-FORMYLTETRAHYDROFOLATE CYCLO-LIGASE"/>
    <property type="match status" value="1"/>
</dbReference>
<evidence type="ECO:0000256" key="3">
    <source>
        <dbReference type="ARBA" id="ARBA00022840"/>
    </source>
</evidence>
<dbReference type="PANTHER" id="PTHR23407:SF1">
    <property type="entry name" value="5-FORMYLTETRAHYDROFOLATE CYCLO-LIGASE"/>
    <property type="match status" value="1"/>
</dbReference>
<evidence type="ECO:0000313" key="7">
    <source>
        <dbReference type="Proteomes" id="UP000012283"/>
    </source>
</evidence>
<feature type="binding site" evidence="4">
    <location>
        <position position="53"/>
    </location>
    <ligand>
        <name>substrate</name>
    </ligand>
</feature>
<dbReference type="PIRSF" id="PIRSF006806">
    <property type="entry name" value="FTHF_cligase"/>
    <property type="match status" value="1"/>
</dbReference>
<feature type="binding site" evidence="4">
    <location>
        <begin position="132"/>
        <end position="140"/>
    </location>
    <ligand>
        <name>ATP</name>
        <dbReference type="ChEBI" id="CHEBI:30616"/>
    </ligand>
</feature>
<dbReference type="GO" id="GO:0009396">
    <property type="term" value="P:folic acid-containing compound biosynthetic process"/>
    <property type="evidence" value="ECO:0007669"/>
    <property type="project" value="TreeGrafter"/>
</dbReference>
<dbReference type="GO" id="GO:0046872">
    <property type="term" value="F:metal ion binding"/>
    <property type="evidence" value="ECO:0007669"/>
    <property type="project" value="UniProtKB-KW"/>
</dbReference>
<dbReference type="PATRIC" id="fig|1308866.3.peg.1145"/>
<evidence type="ECO:0000256" key="1">
    <source>
        <dbReference type="ARBA" id="ARBA00010638"/>
    </source>
</evidence>
<comment type="similarity">
    <text evidence="1 5">Belongs to the 5-formyltetrahydrofolate cyclo-ligase family.</text>
</comment>
<comment type="caution">
    <text evidence="6">The sequence shown here is derived from an EMBL/GenBank/DDBJ whole genome shotgun (WGS) entry which is preliminary data.</text>
</comment>